<gene>
    <name evidence="2" type="ORF">PV328_008509</name>
</gene>
<reference evidence="2" key="2">
    <citation type="submission" date="2023-03" db="EMBL/GenBank/DDBJ databases">
        <authorList>
            <person name="Inwood S.N."/>
            <person name="Skelly J.G."/>
            <person name="Guhlin J."/>
            <person name="Harrop T.W.R."/>
            <person name="Goldson S.G."/>
            <person name="Dearden P.K."/>
        </authorList>
    </citation>
    <scope>NUCLEOTIDE SEQUENCE</scope>
    <source>
        <strain evidence="2">Irish</strain>
        <tissue evidence="2">Whole body</tissue>
    </source>
</reference>
<sequence length="147" mass="17265">MTYENASGTISKLKRQNEDLRELLIKKDIEDQKRARAMKTMLLYRQLDNKLQPIRKSFRQTARLLNSQASLDISKTFPKRLGSLSDSNTLSKDYYRAARKQFFNQENSTDHFKLSNINNADVEELLGMISIMKQQHIQDRNIILEQK</sequence>
<proteinExistence type="predicted"/>
<organism evidence="2 3">
    <name type="scientific">Microctonus aethiopoides</name>
    <dbReference type="NCBI Taxonomy" id="144406"/>
    <lineage>
        <taxon>Eukaryota</taxon>
        <taxon>Metazoa</taxon>
        <taxon>Ecdysozoa</taxon>
        <taxon>Arthropoda</taxon>
        <taxon>Hexapoda</taxon>
        <taxon>Insecta</taxon>
        <taxon>Pterygota</taxon>
        <taxon>Neoptera</taxon>
        <taxon>Endopterygota</taxon>
        <taxon>Hymenoptera</taxon>
        <taxon>Apocrita</taxon>
        <taxon>Ichneumonoidea</taxon>
        <taxon>Braconidae</taxon>
        <taxon>Euphorinae</taxon>
        <taxon>Microctonus</taxon>
    </lineage>
</organism>
<dbReference type="EMBL" id="JAQQBS010000003">
    <property type="protein sequence ID" value="KAK0170688.1"/>
    <property type="molecule type" value="Genomic_DNA"/>
</dbReference>
<accession>A0AA39FJH9</accession>
<evidence type="ECO:0000313" key="3">
    <source>
        <dbReference type="Proteomes" id="UP001168990"/>
    </source>
</evidence>
<protein>
    <submittedName>
        <fullName evidence="2">Uncharacterized protein</fullName>
    </submittedName>
</protein>
<dbReference type="Proteomes" id="UP001168990">
    <property type="component" value="Unassembled WGS sequence"/>
</dbReference>
<keyword evidence="1" id="KW-0175">Coiled coil</keyword>
<evidence type="ECO:0000256" key="1">
    <source>
        <dbReference type="SAM" id="Coils"/>
    </source>
</evidence>
<comment type="caution">
    <text evidence="2">The sequence shown here is derived from an EMBL/GenBank/DDBJ whole genome shotgun (WGS) entry which is preliminary data.</text>
</comment>
<dbReference type="AlphaFoldDB" id="A0AA39FJH9"/>
<name>A0AA39FJH9_9HYME</name>
<evidence type="ECO:0000313" key="2">
    <source>
        <dbReference type="EMBL" id="KAK0170688.1"/>
    </source>
</evidence>
<feature type="coiled-coil region" evidence="1">
    <location>
        <begin position="3"/>
        <end position="33"/>
    </location>
</feature>
<reference evidence="2" key="1">
    <citation type="journal article" date="2023" name="bioRxiv">
        <title>Scaffold-level genome assemblies of two parasitoid biocontrol wasps reveal the parthenogenesis mechanism and an associated novel virus.</title>
        <authorList>
            <person name="Inwood S."/>
            <person name="Skelly J."/>
            <person name="Guhlin J."/>
            <person name="Harrop T."/>
            <person name="Goldson S."/>
            <person name="Dearden P."/>
        </authorList>
    </citation>
    <scope>NUCLEOTIDE SEQUENCE</scope>
    <source>
        <strain evidence="2">Irish</strain>
        <tissue evidence="2">Whole body</tissue>
    </source>
</reference>
<keyword evidence="3" id="KW-1185">Reference proteome</keyword>